<evidence type="ECO:0000313" key="1">
    <source>
        <dbReference type="EMBL" id="KAF9485063.1"/>
    </source>
</evidence>
<comment type="caution">
    <text evidence="1">The sequence shown here is derived from an EMBL/GenBank/DDBJ whole genome shotgun (WGS) entry which is preliminary data.</text>
</comment>
<keyword evidence="2" id="KW-1185">Reference proteome</keyword>
<protein>
    <submittedName>
        <fullName evidence="1">Uncharacterized protein</fullName>
    </submittedName>
</protein>
<organism evidence="1 2">
    <name type="scientific">Pholiota conissans</name>
    <dbReference type="NCBI Taxonomy" id="109636"/>
    <lineage>
        <taxon>Eukaryota</taxon>
        <taxon>Fungi</taxon>
        <taxon>Dikarya</taxon>
        <taxon>Basidiomycota</taxon>
        <taxon>Agaricomycotina</taxon>
        <taxon>Agaricomycetes</taxon>
        <taxon>Agaricomycetidae</taxon>
        <taxon>Agaricales</taxon>
        <taxon>Agaricineae</taxon>
        <taxon>Strophariaceae</taxon>
        <taxon>Pholiota</taxon>
    </lineage>
</organism>
<name>A0A9P6D6V5_9AGAR</name>
<evidence type="ECO:0000313" key="2">
    <source>
        <dbReference type="Proteomes" id="UP000807469"/>
    </source>
</evidence>
<proteinExistence type="predicted"/>
<reference evidence="1" key="1">
    <citation type="submission" date="2020-11" db="EMBL/GenBank/DDBJ databases">
        <authorList>
            <consortium name="DOE Joint Genome Institute"/>
            <person name="Ahrendt S."/>
            <person name="Riley R."/>
            <person name="Andreopoulos W."/>
            <person name="Labutti K."/>
            <person name="Pangilinan J."/>
            <person name="Ruiz-Duenas F.J."/>
            <person name="Barrasa J.M."/>
            <person name="Sanchez-Garcia M."/>
            <person name="Camarero S."/>
            <person name="Miyauchi S."/>
            <person name="Serrano A."/>
            <person name="Linde D."/>
            <person name="Babiker R."/>
            <person name="Drula E."/>
            <person name="Ayuso-Fernandez I."/>
            <person name="Pacheco R."/>
            <person name="Padilla G."/>
            <person name="Ferreira P."/>
            <person name="Barriuso J."/>
            <person name="Kellner H."/>
            <person name="Castanera R."/>
            <person name="Alfaro M."/>
            <person name="Ramirez L."/>
            <person name="Pisabarro A.G."/>
            <person name="Kuo A."/>
            <person name="Tritt A."/>
            <person name="Lipzen A."/>
            <person name="He G."/>
            <person name="Yan M."/>
            <person name="Ng V."/>
            <person name="Cullen D."/>
            <person name="Martin F."/>
            <person name="Rosso M.-N."/>
            <person name="Henrissat B."/>
            <person name="Hibbett D."/>
            <person name="Martinez A.T."/>
            <person name="Grigoriev I.V."/>
        </authorList>
    </citation>
    <scope>NUCLEOTIDE SEQUENCE</scope>
    <source>
        <strain evidence="1">CIRM-BRFM 674</strain>
    </source>
</reference>
<dbReference type="EMBL" id="MU155138">
    <property type="protein sequence ID" value="KAF9485063.1"/>
    <property type="molecule type" value="Genomic_DNA"/>
</dbReference>
<dbReference type="AlphaFoldDB" id="A0A9P6D6V5"/>
<sequence>MKCKKPCGGKGKTFNEFSKCLPMHAEFAEACSPKNSICQWRRSPRHFAIVRPVGRPVTRRSRLRRPTFCARSRALGVVRLLPFIPNGAEESTLSNFNLRRQFVVILTETSSTKLTTSPVVMNRPQDRVFALSKSSNTSLVLHRTACGVAISKITKASNGYFRYNISSFIHIFIAALT</sequence>
<dbReference type="Proteomes" id="UP000807469">
    <property type="component" value="Unassembled WGS sequence"/>
</dbReference>
<accession>A0A9P6D6V5</accession>
<gene>
    <name evidence="1" type="ORF">BDN70DRAFT_706769</name>
</gene>